<comment type="caution">
    <text evidence="2">The sequence shown here is derived from an EMBL/GenBank/DDBJ whole genome shotgun (WGS) entry which is preliminary data.</text>
</comment>
<dbReference type="GO" id="GO:0050622">
    <property type="term" value="F:glycine dehydrogenase (cyanide-forming) activity"/>
    <property type="evidence" value="ECO:0007669"/>
    <property type="project" value="UniProtKB-EC"/>
</dbReference>
<evidence type="ECO:0000256" key="1">
    <source>
        <dbReference type="ARBA" id="ARBA00023002"/>
    </source>
</evidence>
<dbReference type="EMBL" id="VSSQ01021153">
    <property type="protein sequence ID" value="MPM66548.1"/>
    <property type="molecule type" value="Genomic_DNA"/>
</dbReference>
<keyword evidence="1 2" id="KW-0560">Oxidoreductase</keyword>
<sequence length="106" mass="11390">MNRVTQHPILELTDSEPLTFFYNGSPLPARQGDTIASALTANGIRVFRHTARRHETRGLFCAIGQCTDCVMVVNGRPNVRACVTPVEPGMRVETQSGLGGGSHAGI</sequence>
<name>A0A645BN48_9ZZZZ</name>
<dbReference type="InterPro" id="IPR042204">
    <property type="entry name" value="2Fe-2S-bd_N"/>
</dbReference>
<dbReference type="GO" id="GO:0051536">
    <property type="term" value="F:iron-sulfur cluster binding"/>
    <property type="evidence" value="ECO:0007669"/>
    <property type="project" value="InterPro"/>
</dbReference>
<dbReference type="AlphaFoldDB" id="A0A645BN48"/>
<dbReference type="Gene3D" id="3.10.20.440">
    <property type="entry name" value="2Fe-2S iron-sulphur cluster binding domain, sarcosine oxidase, alpha subunit, N-terminal domain"/>
    <property type="match status" value="1"/>
</dbReference>
<protein>
    <submittedName>
        <fullName evidence="2">Hydrogen cyanide synthase subunit HcnA</fullName>
        <ecNumber evidence="2">1.4.99.5</ecNumber>
    </submittedName>
</protein>
<gene>
    <name evidence="2" type="primary">hcnA_3</name>
    <name evidence="2" type="ORF">SDC9_113457</name>
</gene>
<evidence type="ECO:0000313" key="2">
    <source>
        <dbReference type="EMBL" id="MPM66548.1"/>
    </source>
</evidence>
<dbReference type="SUPFAM" id="SSF54292">
    <property type="entry name" value="2Fe-2S ferredoxin-like"/>
    <property type="match status" value="1"/>
</dbReference>
<proteinExistence type="predicted"/>
<dbReference type="Pfam" id="PF13510">
    <property type="entry name" value="Fer2_4"/>
    <property type="match status" value="1"/>
</dbReference>
<reference evidence="2" key="1">
    <citation type="submission" date="2019-08" db="EMBL/GenBank/DDBJ databases">
        <authorList>
            <person name="Kucharzyk K."/>
            <person name="Murdoch R.W."/>
            <person name="Higgins S."/>
            <person name="Loffler F."/>
        </authorList>
    </citation>
    <scope>NUCLEOTIDE SEQUENCE</scope>
</reference>
<dbReference type="EC" id="1.4.99.5" evidence="2"/>
<accession>A0A645BN48</accession>
<organism evidence="2">
    <name type="scientific">bioreactor metagenome</name>
    <dbReference type="NCBI Taxonomy" id="1076179"/>
    <lineage>
        <taxon>unclassified sequences</taxon>
        <taxon>metagenomes</taxon>
        <taxon>ecological metagenomes</taxon>
    </lineage>
</organism>
<dbReference type="InterPro" id="IPR036010">
    <property type="entry name" value="2Fe-2S_ferredoxin-like_sf"/>
</dbReference>